<reference evidence="1" key="1">
    <citation type="submission" date="2018-05" db="EMBL/GenBank/DDBJ databases">
        <authorList>
            <person name="Lanie J.A."/>
            <person name="Ng W.-L."/>
            <person name="Kazmierczak K.M."/>
            <person name="Andrzejewski T.M."/>
            <person name="Davidsen T.M."/>
            <person name="Wayne K.J."/>
            <person name="Tettelin H."/>
            <person name="Glass J.I."/>
            <person name="Rusch D."/>
            <person name="Podicherti R."/>
            <person name="Tsui H.-C.T."/>
            <person name="Winkler M.E."/>
        </authorList>
    </citation>
    <scope>NUCLEOTIDE SEQUENCE</scope>
</reference>
<organism evidence="1">
    <name type="scientific">marine metagenome</name>
    <dbReference type="NCBI Taxonomy" id="408172"/>
    <lineage>
        <taxon>unclassified sequences</taxon>
        <taxon>metagenomes</taxon>
        <taxon>ecological metagenomes</taxon>
    </lineage>
</organism>
<accession>A0A381V8B1</accession>
<protein>
    <submittedName>
        <fullName evidence="1">Uncharacterized protein</fullName>
    </submittedName>
</protein>
<sequence length="87" mass="9962">MDTSQLVNKNALVANATSKNHKANRPYLLEQVGEAAVVQLYADGFTTLSLREKTLIYHLYCAALAGRDIYYDQRYVHNLEMREVLEQ</sequence>
<proteinExistence type="predicted"/>
<evidence type="ECO:0000313" key="1">
    <source>
        <dbReference type="EMBL" id="SVA35998.1"/>
    </source>
</evidence>
<name>A0A381V8B1_9ZZZZ</name>
<dbReference type="EMBL" id="UINC01007992">
    <property type="protein sequence ID" value="SVA35998.1"/>
    <property type="molecule type" value="Genomic_DNA"/>
</dbReference>
<gene>
    <name evidence="1" type="ORF">METZ01_LOCUS88852</name>
</gene>
<feature type="non-terminal residue" evidence="1">
    <location>
        <position position="87"/>
    </location>
</feature>
<dbReference type="AlphaFoldDB" id="A0A381V8B1"/>